<feature type="compositionally biased region" description="Low complexity" evidence="1">
    <location>
        <begin position="306"/>
        <end position="333"/>
    </location>
</feature>
<dbReference type="RefSeq" id="XP_047768835.1">
    <property type="nucleotide sequence ID" value="XM_047913193.1"/>
</dbReference>
<feature type="region of interest" description="Disordered" evidence="1">
    <location>
        <begin position="160"/>
        <end position="358"/>
    </location>
</feature>
<reference evidence="2" key="2">
    <citation type="journal article" date="2022" name="Microb. Genom.">
        <title>A chromosome-scale genome assembly of the tomato pathogen Cladosporium fulvum reveals a compartmentalized genome architecture and the presence of a dispensable chromosome.</title>
        <authorList>
            <person name="Zaccaron A.Z."/>
            <person name="Chen L.H."/>
            <person name="Samaras A."/>
            <person name="Stergiopoulos I."/>
        </authorList>
    </citation>
    <scope>NUCLEOTIDE SEQUENCE</scope>
    <source>
        <strain evidence="2">Race5_Kim</strain>
    </source>
</reference>
<feature type="region of interest" description="Disordered" evidence="1">
    <location>
        <begin position="1"/>
        <end position="136"/>
    </location>
</feature>
<gene>
    <name evidence="2" type="ORF">CLAFUR5_14045</name>
</gene>
<feature type="region of interest" description="Disordered" evidence="1">
    <location>
        <begin position="606"/>
        <end position="646"/>
    </location>
</feature>
<organism evidence="2 3">
    <name type="scientific">Passalora fulva</name>
    <name type="common">Tomato leaf mold</name>
    <name type="synonym">Cladosporium fulvum</name>
    <dbReference type="NCBI Taxonomy" id="5499"/>
    <lineage>
        <taxon>Eukaryota</taxon>
        <taxon>Fungi</taxon>
        <taxon>Dikarya</taxon>
        <taxon>Ascomycota</taxon>
        <taxon>Pezizomycotina</taxon>
        <taxon>Dothideomycetes</taxon>
        <taxon>Dothideomycetidae</taxon>
        <taxon>Mycosphaerellales</taxon>
        <taxon>Mycosphaerellaceae</taxon>
        <taxon>Fulvia</taxon>
    </lineage>
</organism>
<dbReference type="OMA" id="YPWIESG"/>
<accession>A0A9Q8PLA1</accession>
<dbReference type="AlphaFoldDB" id="A0A9Q8PLA1"/>
<dbReference type="GeneID" id="71993923"/>
<dbReference type="EMBL" id="CP090174">
    <property type="protein sequence ID" value="UJO24469.1"/>
    <property type="molecule type" value="Genomic_DNA"/>
</dbReference>
<feature type="compositionally biased region" description="Basic and acidic residues" evidence="1">
    <location>
        <begin position="7"/>
        <end position="16"/>
    </location>
</feature>
<feature type="compositionally biased region" description="Basic residues" evidence="1">
    <location>
        <begin position="27"/>
        <end position="41"/>
    </location>
</feature>
<protein>
    <submittedName>
        <fullName evidence="2">Uncharacterized protein</fullName>
    </submittedName>
</protein>
<reference evidence="2" key="1">
    <citation type="submission" date="2021-12" db="EMBL/GenBank/DDBJ databases">
        <authorList>
            <person name="Zaccaron A."/>
            <person name="Stergiopoulos I."/>
        </authorList>
    </citation>
    <scope>NUCLEOTIDE SEQUENCE</scope>
    <source>
        <strain evidence="2">Race5_Kim</strain>
    </source>
</reference>
<dbReference type="KEGG" id="ffu:CLAFUR5_14045"/>
<name>A0A9Q8PLA1_PASFU</name>
<dbReference type="Proteomes" id="UP000756132">
    <property type="component" value="Chromosome 12"/>
</dbReference>
<feature type="compositionally biased region" description="Polar residues" evidence="1">
    <location>
        <begin position="296"/>
        <end position="305"/>
    </location>
</feature>
<feature type="compositionally biased region" description="Basic residues" evidence="1">
    <location>
        <begin position="249"/>
        <end position="259"/>
    </location>
</feature>
<sequence length="646" mass="72701">MGLPIWRDPEEKEASTKADPTASLRSSIRRRPSVHGRRTTTRTRLPRDATILPPRFEREPLPSAGFNGLRESRRGDARRVPPIASLLEAAERQRLPLPPPPAPEPSFTQTSRASRVASGMREQLQHEERTREREMRRQITQLRARNAELDRERDRIIQEAHDAGVHTSTIPGRRSPAHTIVINPGEPLRILRSPEPMDRRRREHRGASSAGRSTLPTPPLDTSGPEEDTVNTSFVAETEYDEPSESQRLRRAQPLHPLRHSWQASESPEPAIDDLGDRNRSPTPGDGWEIMRTTIAPDQTLPSQDSSFASAAASFNVSNHNSQSTEQTSNSSTSRRDSSNDENENDSASSVDPDDMICTDEDIYSTEAFAEDMYFHEMQTPEGRERIAAHQRIRDRDGNRFALQTEPARVDIGFRLIEEALESDDGRERVLHIRQGSTENDGRAENTLRSVGARSARMLAESRRSGRALRQSDAAEAPTPRPDLYSTATHDAANETRRQVNGYFRRFAAGSMPVDGPIIESPASPPPEYEPLSSHPNVNTFTSRDGPQAHPISPPSNRSEREVSEALLSGDVQDLDSMRRVVERLAARDDVPEEWWMSMGLNVSRARVRDRSPARDPRSSEQVERRREISERRDRELALGRGDSRL</sequence>
<proteinExistence type="predicted"/>
<feature type="region of interest" description="Disordered" evidence="1">
    <location>
        <begin position="460"/>
        <end position="497"/>
    </location>
</feature>
<evidence type="ECO:0000313" key="3">
    <source>
        <dbReference type="Proteomes" id="UP000756132"/>
    </source>
</evidence>
<evidence type="ECO:0000256" key="1">
    <source>
        <dbReference type="SAM" id="MobiDB-lite"/>
    </source>
</evidence>
<feature type="compositionally biased region" description="Basic and acidic residues" evidence="1">
    <location>
        <begin position="607"/>
        <end position="646"/>
    </location>
</feature>
<feature type="compositionally biased region" description="Basic and acidic residues" evidence="1">
    <location>
        <begin position="70"/>
        <end position="79"/>
    </location>
</feature>
<keyword evidence="3" id="KW-1185">Reference proteome</keyword>
<feature type="region of interest" description="Disordered" evidence="1">
    <location>
        <begin position="515"/>
        <end position="570"/>
    </location>
</feature>
<evidence type="ECO:0000313" key="2">
    <source>
        <dbReference type="EMBL" id="UJO24469.1"/>
    </source>
</evidence>
<feature type="compositionally biased region" description="Basic and acidic residues" evidence="1">
    <location>
        <begin position="123"/>
        <end position="136"/>
    </location>
</feature>
<dbReference type="OrthoDB" id="3946700at2759"/>